<dbReference type="PANTHER" id="PTHR30055">
    <property type="entry name" value="HTH-TYPE TRANSCRIPTIONAL REGULATOR RUTR"/>
    <property type="match status" value="1"/>
</dbReference>
<dbReference type="InterPro" id="IPR023772">
    <property type="entry name" value="DNA-bd_HTH_TetR-type_CS"/>
</dbReference>
<dbReference type="PROSITE" id="PS01081">
    <property type="entry name" value="HTH_TETR_1"/>
    <property type="match status" value="1"/>
</dbReference>
<dbReference type="GO" id="GO:0000976">
    <property type="term" value="F:transcription cis-regulatory region binding"/>
    <property type="evidence" value="ECO:0007669"/>
    <property type="project" value="TreeGrafter"/>
</dbReference>
<keyword evidence="1 2" id="KW-0238">DNA-binding</keyword>
<protein>
    <submittedName>
        <fullName evidence="4">TetR/AcrR family transcriptional regulator</fullName>
    </submittedName>
</protein>
<name>A0A6N6N463_9BACT</name>
<dbReference type="GO" id="GO:0003700">
    <property type="term" value="F:DNA-binding transcription factor activity"/>
    <property type="evidence" value="ECO:0007669"/>
    <property type="project" value="TreeGrafter"/>
</dbReference>
<dbReference type="InterPro" id="IPR009057">
    <property type="entry name" value="Homeodomain-like_sf"/>
</dbReference>
<dbReference type="AlphaFoldDB" id="A0A6N6N463"/>
<dbReference type="OrthoDB" id="9812484at2"/>
<keyword evidence="5" id="KW-1185">Reference proteome</keyword>
<evidence type="ECO:0000313" key="5">
    <source>
        <dbReference type="Proteomes" id="UP000438699"/>
    </source>
</evidence>
<organism evidence="4 5">
    <name type="scientific">Pseudodesulfovibrio senegalensis</name>
    <dbReference type="NCBI Taxonomy" id="1721087"/>
    <lineage>
        <taxon>Bacteria</taxon>
        <taxon>Pseudomonadati</taxon>
        <taxon>Thermodesulfobacteriota</taxon>
        <taxon>Desulfovibrionia</taxon>
        <taxon>Desulfovibrionales</taxon>
        <taxon>Desulfovibrionaceae</taxon>
    </lineage>
</organism>
<proteinExistence type="predicted"/>
<evidence type="ECO:0000313" key="4">
    <source>
        <dbReference type="EMBL" id="KAB1442357.1"/>
    </source>
</evidence>
<dbReference type="Pfam" id="PF21256">
    <property type="entry name" value="TetR_C_5-like"/>
    <property type="match status" value="1"/>
</dbReference>
<feature type="domain" description="HTH tetR-type" evidence="3">
    <location>
        <begin position="13"/>
        <end position="73"/>
    </location>
</feature>
<dbReference type="InterPro" id="IPR050109">
    <property type="entry name" value="HTH-type_TetR-like_transc_reg"/>
</dbReference>
<reference evidence="4 5" key="1">
    <citation type="journal article" date="2017" name="Int. J. Syst. Evol. Microbiol.">
        <title>Desulfovibrio senegalensis sp. nov., a mesophilic sulfate reducer isolated from marine sediment.</title>
        <authorList>
            <person name="Thioye A."/>
            <person name="Gam Z.B.A."/>
            <person name="Mbengue M."/>
            <person name="Cayol J.L."/>
            <person name="Joseph-Bartoli M."/>
            <person name="Toure-Kane C."/>
            <person name="Labat M."/>
        </authorList>
    </citation>
    <scope>NUCLEOTIDE SEQUENCE [LARGE SCALE GENOMIC DNA]</scope>
    <source>
        <strain evidence="4 5">DSM 101509</strain>
    </source>
</reference>
<dbReference type="Gene3D" id="1.10.357.10">
    <property type="entry name" value="Tetracycline Repressor, domain 2"/>
    <property type="match status" value="1"/>
</dbReference>
<dbReference type="PROSITE" id="PS50977">
    <property type="entry name" value="HTH_TETR_2"/>
    <property type="match status" value="1"/>
</dbReference>
<accession>A0A6N6N463</accession>
<gene>
    <name evidence="4" type="ORF">F8A88_07880</name>
</gene>
<dbReference type="EMBL" id="WAIE01000002">
    <property type="protein sequence ID" value="KAB1442357.1"/>
    <property type="molecule type" value="Genomic_DNA"/>
</dbReference>
<dbReference type="SUPFAM" id="SSF48498">
    <property type="entry name" value="Tetracyclin repressor-like, C-terminal domain"/>
    <property type="match status" value="1"/>
</dbReference>
<dbReference type="RefSeq" id="WP_151150578.1">
    <property type="nucleotide sequence ID" value="NZ_WAIE01000002.1"/>
</dbReference>
<dbReference type="PANTHER" id="PTHR30055:SF226">
    <property type="entry name" value="HTH-TYPE TRANSCRIPTIONAL REGULATOR PKSA"/>
    <property type="match status" value="1"/>
</dbReference>
<evidence type="ECO:0000256" key="2">
    <source>
        <dbReference type="PROSITE-ProRule" id="PRU00335"/>
    </source>
</evidence>
<dbReference type="InterPro" id="IPR049488">
    <property type="entry name" value="TM_1030-like_C"/>
</dbReference>
<comment type="caution">
    <text evidence="4">The sequence shown here is derived from an EMBL/GenBank/DDBJ whole genome shotgun (WGS) entry which is preliminary data.</text>
</comment>
<feature type="DNA-binding region" description="H-T-H motif" evidence="2">
    <location>
        <begin position="36"/>
        <end position="55"/>
    </location>
</feature>
<dbReference type="Pfam" id="PF00440">
    <property type="entry name" value="TetR_N"/>
    <property type="match status" value="1"/>
</dbReference>
<dbReference type="Proteomes" id="UP000438699">
    <property type="component" value="Unassembled WGS sequence"/>
</dbReference>
<sequence length="219" mass="25063">MPTKNTTFENIDPEKRQRIMTEATREFADHGFHQASVNRMVNRLGIAKGSLFKYFGNKQGLLEYVFGHAVSMLKAPLKQIRMETQGDELFTRIRRITLAGADFIEAHPHIYRIYLKMLFQENFPMREQFLKKIRATSAKFLHSIVREAMEAGQLRTDVDPDMAVYLLDTTVDRFLQSVAVPFLDGDLNLHGADRTTIETRLDSMLDLLRGGLSGTVSHD</sequence>
<dbReference type="InterPro" id="IPR001647">
    <property type="entry name" value="HTH_TetR"/>
</dbReference>
<dbReference type="PRINTS" id="PR00455">
    <property type="entry name" value="HTHTETR"/>
</dbReference>
<dbReference type="SUPFAM" id="SSF46689">
    <property type="entry name" value="Homeodomain-like"/>
    <property type="match status" value="1"/>
</dbReference>
<evidence type="ECO:0000256" key="1">
    <source>
        <dbReference type="ARBA" id="ARBA00023125"/>
    </source>
</evidence>
<evidence type="ECO:0000259" key="3">
    <source>
        <dbReference type="PROSITE" id="PS50977"/>
    </source>
</evidence>
<dbReference type="InterPro" id="IPR036271">
    <property type="entry name" value="Tet_transcr_reg_TetR-rel_C_sf"/>
</dbReference>